<dbReference type="Pfam" id="PF07690">
    <property type="entry name" value="MFS_1"/>
    <property type="match status" value="1"/>
</dbReference>
<feature type="compositionally biased region" description="Polar residues" evidence="3">
    <location>
        <begin position="33"/>
        <end position="42"/>
    </location>
</feature>
<feature type="transmembrane region" description="Helical" evidence="4">
    <location>
        <begin position="186"/>
        <end position="209"/>
    </location>
</feature>
<feature type="compositionally biased region" description="Basic and acidic residues" evidence="3">
    <location>
        <begin position="43"/>
        <end position="59"/>
    </location>
</feature>
<feature type="region of interest" description="Disordered" evidence="3">
    <location>
        <begin position="33"/>
        <end position="78"/>
    </location>
</feature>
<feature type="transmembrane region" description="Helical" evidence="4">
    <location>
        <begin position="134"/>
        <end position="156"/>
    </location>
</feature>
<evidence type="ECO:0000256" key="1">
    <source>
        <dbReference type="ARBA" id="ARBA00004141"/>
    </source>
</evidence>
<feature type="domain" description="Major facilitator superfamily (MFS) profile" evidence="5">
    <location>
        <begin position="98"/>
        <end position="497"/>
    </location>
</feature>
<keyword evidence="4" id="KW-0812">Transmembrane</keyword>
<keyword evidence="4" id="KW-1133">Transmembrane helix</keyword>
<feature type="transmembrane region" description="Helical" evidence="4">
    <location>
        <begin position="253"/>
        <end position="275"/>
    </location>
</feature>
<dbReference type="CDD" id="cd17352">
    <property type="entry name" value="MFS_MCT_SLC16"/>
    <property type="match status" value="1"/>
</dbReference>
<dbReference type="InterPro" id="IPR036259">
    <property type="entry name" value="MFS_trans_sf"/>
</dbReference>
<dbReference type="AlphaFoldDB" id="A0A6A6PS03"/>
<dbReference type="PANTHER" id="PTHR11360:SF250">
    <property type="entry name" value="MFS-TYPE TRANSPORTER AFUA_1G00970"/>
    <property type="match status" value="1"/>
</dbReference>
<dbReference type="OrthoDB" id="5667at2759"/>
<feature type="transmembrane region" description="Helical" evidence="4">
    <location>
        <begin position="443"/>
        <end position="462"/>
    </location>
</feature>
<feature type="transmembrane region" description="Helical" evidence="4">
    <location>
        <begin position="409"/>
        <end position="431"/>
    </location>
</feature>
<comment type="similarity">
    <text evidence="2">Belongs to the major facilitator superfamily. Monocarboxylate porter (TC 2.A.1.13) family.</text>
</comment>
<protein>
    <submittedName>
        <fullName evidence="6">Major facilitator superfamily domain-containing protein</fullName>
    </submittedName>
</protein>
<evidence type="ECO:0000313" key="6">
    <source>
        <dbReference type="EMBL" id="KAF2482908.1"/>
    </source>
</evidence>
<feature type="transmembrane region" description="Helical" evidence="4">
    <location>
        <begin position="383"/>
        <end position="403"/>
    </location>
</feature>
<evidence type="ECO:0000256" key="3">
    <source>
        <dbReference type="SAM" id="MobiDB-lite"/>
    </source>
</evidence>
<dbReference type="InterPro" id="IPR020846">
    <property type="entry name" value="MFS_dom"/>
</dbReference>
<reference evidence="6" key="1">
    <citation type="journal article" date="2020" name="Stud. Mycol.">
        <title>101 Dothideomycetes genomes: a test case for predicting lifestyles and emergence of pathogens.</title>
        <authorList>
            <person name="Haridas S."/>
            <person name="Albert R."/>
            <person name="Binder M."/>
            <person name="Bloem J."/>
            <person name="Labutti K."/>
            <person name="Salamov A."/>
            <person name="Andreopoulos B."/>
            <person name="Baker S."/>
            <person name="Barry K."/>
            <person name="Bills G."/>
            <person name="Bluhm B."/>
            <person name="Cannon C."/>
            <person name="Castanera R."/>
            <person name="Culley D."/>
            <person name="Daum C."/>
            <person name="Ezra D."/>
            <person name="Gonzalez J."/>
            <person name="Henrissat B."/>
            <person name="Kuo A."/>
            <person name="Liang C."/>
            <person name="Lipzen A."/>
            <person name="Lutzoni F."/>
            <person name="Magnuson J."/>
            <person name="Mondo S."/>
            <person name="Nolan M."/>
            <person name="Ohm R."/>
            <person name="Pangilinan J."/>
            <person name="Park H.-J."/>
            <person name="Ramirez L."/>
            <person name="Alfaro M."/>
            <person name="Sun H."/>
            <person name="Tritt A."/>
            <person name="Yoshinaga Y."/>
            <person name="Zwiers L.-H."/>
            <person name="Turgeon B."/>
            <person name="Goodwin S."/>
            <person name="Spatafora J."/>
            <person name="Crous P."/>
            <person name="Grigoriev I."/>
        </authorList>
    </citation>
    <scope>NUCLEOTIDE SEQUENCE</scope>
    <source>
        <strain evidence="6">CBS 113389</strain>
    </source>
</reference>
<accession>A0A6A6PS03</accession>
<proteinExistence type="inferred from homology"/>
<dbReference type="Proteomes" id="UP000799767">
    <property type="component" value="Unassembled WGS sequence"/>
</dbReference>
<gene>
    <name evidence="6" type="ORF">BDY17DRAFT_138084</name>
</gene>
<dbReference type="SUPFAM" id="SSF103473">
    <property type="entry name" value="MFS general substrate transporter"/>
    <property type="match status" value="1"/>
</dbReference>
<feature type="transmembrane region" description="Helical" evidence="4">
    <location>
        <begin position="468"/>
        <end position="491"/>
    </location>
</feature>
<evidence type="ECO:0000256" key="4">
    <source>
        <dbReference type="SAM" id="Phobius"/>
    </source>
</evidence>
<keyword evidence="4" id="KW-0472">Membrane</keyword>
<dbReference type="GeneID" id="54470483"/>
<feature type="transmembrane region" description="Helical" evidence="4">
    <location>
        <begin position="163"/>
        <end position="180"/>
    </location>
</feature>
<evidence type="ECO:0000259" key="5">
    <source>
        <dbReference type="PROSITE" id="PS50850"/>
    </source>
</evidence>
<feature type="transmembrane region" description="Helical" evidence="4">
    <location>
        <begin position="96"/>
        <end position="122"/>
    </location>
</feature>
<feature type="transmembrane region" description="Helical" evidence="4">
    <location>
        <begin position="354"/>
        <end position="376"/>
    </location>
</feature>
<evidence type="ECO:0000313" key="7">
    <source>
        <dbReference type="Proteomes" id="UP000799767"/>
    </source>
</evidence>
<sequence>MSVVLAKHQRLHSAHSSGYPSILPQITRTHQITEESQPNLTMSEREERPLTPAESEKGDVPPTPTSESSVPPQDKAPLQQDLVKPVETSEFTVRSVLVLISCSAALFCTAGFLNAYGVLAYYTLHYLPTYSNFQISWIGSFSIFMFFVNGVPAGILTDKCGPTIPIAIGAVCELVAVFMVSLCKEYYQFFLAQGVLLGIGMAYITIAVTSTLPRYFVRNRGLAQGVSIAGSSLGGVIWPIVLDELLDTDGISFGWTLRICGFMMLPLMVIVIIGVKRPIVPKKQPVDSEAGLTRITTKEQKASDAKARKADLARLRHPSFILLCSGLALFYFGFFSPFFYLTTYAIHIGETQSFAFYLIAILNAASLFGRVIPGYIADRVGPFNIITVSMLGSAIVCFCWTAVTNTAGIVVFALAYGFISGATLSLQFACVGAVASKETVGQAIGIVQTSIALTALFGTPIAGELVGAGGYIALSTFSGAIMLVGGAFVLAARFARSKKLMEKV</sequence>
<dbReference type="PANTHER" id="PTHR11360">
    <property type="entry name" value="MONOCARBOXYLATE TRANSPORTER"/>
    <property type="match status" value="1"/>
</dbReference>
<evidence type="ECO:0000256" key="2">
    <source>
        <dbReference type="ARBA" id="ARBA00006727"/>
    </source>
</evidence>
<dbReference type="GO" id="GO:0016020">
    <property type="term" value="C:membrane"/>
    <property type="evidence" value="ECO:0007669"/>
    <property type="project" value="UniProtKB-SubCell"/>
</dbReference>
<dbReference type="Gene3D" id="1.20.1250.20">
    <property type="entry name" value="MFS general substrate transporter like domains"/>
    <property type="match status" value="1"/>
</dbReference>
<dbReference type="EMBL" id="MU001635">
    <property type="protein sequence ID" value="KAF2482908.1"/>
    <property type="molecule type" value="Genomic_DNA"/>
</dbReference>
<keyword evidence="7" id="KW-1185">Reference proteome</keyword>
<dbReference type="GO" id="GO:0022857">
    <property type="term" value="F:transmembrane transporter activity"/>
    <property type="evidence" value="ECO:0007669"/>
    <property type="project" value="InterPro"/>
</dbReference>
<dbReference type="InterPro" id="IPR011701">
    <property type="entry name" value="MFS"/>
</dbReference>
<dbReference type="RefSeq" id="XP_033589478.1">
    <property type="nucleotide sequence ID" value="XM_033729481.1"/>
</dbReference>
<feature type="transmembrane region" description="Helical" evidence="4">
    <location>
        <begin position="221"/>
        <end position="241"/>
    </location>
</feature>
<name>A0A6A6PS03_9PEZI</name>
<dbReference type="PROSITE" id="PS50850">
    <property type="entry name" value="MFS"/>
    <property type="match status" value="1"/>
</dbReference>
<organism evidence="6 7">
    <name type="scientific">Neohortaea acidophila</name>
    <dbReference type="NCBI Taxonomy" id="245834"/>
    <lineage>
        <taxon>Eukaryota</taxon>
        <taxon>Fungi</taxon>
        <taxon>Dikarya</taxon>
        <taxon>Ascomycota</taxon>
        <taxon>Pezizomycotina</taxon>
        <taxon>Dothideomycetes</taxon>
        <taxon>Dothideomycetidae</taxon>
        <taxon>Mycosphaerellales</taxon>
        <taxon>Teratosphaeriaceae</taxon>
        <taxon>Neohortaea</taxon>
    </lineage>
</organism>
<feature type="transmembrane region" description="Helical" evidence="4">
    <location>
        <begin position="320"/>
        <end position="342"/>
    </location>
</feature>
<dbReference type="InterPro" id="IPR050327">
    <property type="entry name" value="Proton-linked_MCT"/>
</dbReference>
<comment type="subcellular location">
    <subcellularLocation>
        <location evidence="1">Membrane</location>
        <topology evidence="1">Multi-pass membrane protein</topology>
    </subcellularLocation>
</comment>